<keyword evidence="3" id="KW-1185">Reference proteome</keyword>
<dbReference type="Gene3D" id="3.40.30.10">
    <property type="entry name" value="Glutaredoxin"/>
    <property type="match status" value="1"/>
</dbReference>
<dbReference type="InterPro" id="IPR036249">
    <property type="entry name" value="Thioredoxin-like_sf"/>
</dbReference>
<dbReference type="PANTHER" id="PTHR42943">
    <property type="entry name" value="GLUTATHIONE S-TRANSFERASE KAPPA"/>
    <property type="match status" value="1"/>
</dbReference>
<dbReference type="AlphaFoldDB" id="C0NG43"/>
<evidence type="ECO:0000313" key="3">
    <source>
        <dbReference type="Proteomes" id="UP000001631"/>
    </source>
</evidence>
<organism evidence="2 3">
    <name type="scientific">Ajellomyces capsulatus (strain G186AR / H82 / ATCC MYA-2454 / RMSCC 2432)</name>
    <name type="common">Darling's disease fungus</name>
    <name type="synonym">Histoplasma capsulatum</name>
    <dbReference type="NCBI Taxonomy" id="447093"/>
    <lineage>
        <taxon>Eukaryota</taxon>
        <taxon>Fungi</taxon>
        <taxon>Dikarya</taxon>
        <taxon>Ascomycota</taxon>
        <taxon>Pezizomycotina</taxon>
        <taxon>Eurotiomycetes</taxon>
        <taxon>Eurotiomycetidae</taxon>
        <taxon>Onygenales</taxon>
        <taxon>Ajellomycetaceae</taxon>
        <taxon>Histoplasma</taxon>
    </lineage>
</organism>
<proteinExistence type="predicted"/>
<reference evidence="2" key="1">
    <citation type="submission" date="2009-02" db="EMBL/GenBank/DDBJ databases">
        <title>The Genome Sequence of Ajellomyces capsulatus strain G186AR.</title>
        <authorList>
            <consortium name="The Broad Institute Genome Sequencing Platform"/>
            <person name="Champion M."/>
            <person name="Cuomo C."/>
            <person name="Ma L.-J."/>
            <person name="Henn M.R."/>
            <person name="Sil A."/>
            <person name="Goldman B."/>
            <person name="Young S.K."/>
            <person name="Kodira C.D."/>
            <person name="Zeng Q."/>
            <person name="Koehrsen M."/>
            <person name="Alvarado L."/>
            <person name="Berlin A."/>
            <person name="Borenstein D."/>
            <person name="Chen Z."/>
            <person name="Engels R."/>
            <person name="Freedman E."/>
            <person name="Gellesch M."/>
            <person name="Goldberg J."/>
            <person name="Griggs A."/>
            <person name="Gujja S."/>
            <person name="Heiman D."/>
            <person name="Hepburn T."/>
            <person name="Howarth C."/>
            <person name="Jen D."/>
            <person name="Larson L."/>
            <person name="Lewis B."/>
            <person name="Mehta T."/>
            <person name="Park D."/>
            <person name="Pearson M."/>
            <person name="Roberts A."/>
            <person name="Saif S."/>
            <person name="Shea T."/>
            <person name="Shenoy N."/>
            <person name="Sisk P."/>
            <person name="Stolte C."/>
            <person name="Sykes S."/>
            <person name="Walk T."/>
            <person name="White J."/>
            <person name="Yandava C."/>
            <person name="Klein B."/>
            <person name="McEwen J.G."/>
            <person name="Puccia R."/>
            <person name="Goldman G.H."/>
            <person name="Felipe M.S."/>
            <person name="Nino-Vega G."/>
            <person name="San-Blas G."/>
            <person name="Taylor J."/>
            <person name="Mendoza L."/>
            <person name="Galagan J."/>
            <person name="Nusbaum C."/>
            <person name="Birren B."/>
        </authorList>
    </citation>
    <scope>NUCLEOTIDE SEQUENCE</scope>
    <source>
        <strain evidence="2">G186AR</strain>
    </source>
</reference>
<dbReference type="EMBL" id="GG663364">
    <property type="protein sequence ID" value="EEH10214.1"/>
    <property type="molecule type" value="Genomic_DNA"/>
</dbReference>
<evidence type="ECO:0000313" key="2">
    <source>
        <dbReference type="EMBL" id="EEH10214.1"/>
    </source>
</evidence>
<dbReference type="InParanoid" id="C0NG43"/>
<dbReference type="GO" id="GO:0005739">
    <property type="term" value="C:mitochondrion"/>
    <property type="evidence" value="ECO:0007669"/>
    <property type="project" value="TreeGrafter"/>
</dbReference>
<dbReference type="GeneID" id="69034875"/>
<dbReference type="SUPFAM" id="SSF52833">
    <property type="entry name" value="Thioredoxin-like"/>
    <property type="match status" value="1"/>
</dbReference>
<dbReference type="VEuPathDB" id="FungiDB:I7I50_00696"/>
<dbReference type="PANTHER" id="PTHR42943:SF13">
    <property type="entry name" value="GLUTATHIONE S-TRANSFERASE KAPPA-RELATED"/>
    <property type="match status" value="1"/>
</dbReference>
<dbReference type="STRING" id="447093.C0NG43"/>
<protein>
    <recommendedName>
        <fullName evidence="1">DSBA-like thioredoxin domain-containing protein</fullName>
    </recommendedName>
</protein>
<accession>C0NG43</accession>
<dbReference type="GO" id="GO:0005777">
    <property type="term" value="C:peroxisome"/>
    <property type="evidence" value="ECO:0007669"/>
    <property type="project" value="TreeGrafter"/>
</dbReference>
<name>C0NG43_AJECG</name>
<dbReference type="HOGENOM" id="CLU_069253_1_0_1"/>
<feature type="domain" description="DSBA-like thioredoxin" evidence="1">
    <location>
        <begin position="87"/>
        <end position="196"/>
    </location>
</feature>
<evidence type="ECO:0000259" key="1">
    <source>
        <dbReference type="Pfam" id="PF01323"/>
    </source>
</evidence>
<dbReference type="Pfam" id="PF01323">
    <property type="entry name" value="DSBA"/>
    <property type="match status" value="1"/>
</dbReference>
<dbReference type="GO" id="GO:0004602">
    <property type="term" value="F:glutathione peroxidase activity"/>
    <property type="evidence" value="ECO:0007669"/>
    <property type="project" value="TreeGrafter"/>
</dbReference>
<dbReference type="InterPro" id="IPR051924">
    <property type="entry name" value="GST_Kappa/NadH"/>
</dbReference>
<sequence length="216" mass="25063">MGAKIETYLDCRYSQFSWEESMLAQAIHLPGQTQRRQNTANLTVNEHPGISKSQTWFLHHSSPPSQFWYTLSPLSPPSGWIQVSSPPQRVATYLKANYPRDRFEKTFLLYWTYMFYRHIDLSKPENMTALLREEKYSDVEIETIMKGAQTPEGKKALADRTKEALDRGAFGAPWFWVTNAQGKAEPFFGSDRFHYMWQFLGIPFQDVEIIAKGPKL</sequence>
<dbReference type="Proteomes" id="UP000001631">
    <property type="component" value="Unassembled WGS sequence"/>
</dbReference>
<dbReference type="InterPro" id="IPR001853">
    <property type="entry name" value="DSBA-like_thioredoxin_dom"/>
</dbReference>
<dbReference type="GO" id="GO:0004364">
    <property type="term" value="F:glutathione transferase activity"/>
    <property type="evidence" value="ECO:0007669"/>
    <property type="project" value="TreeGrafter"/>
</dbReference>
<gene>
    <name evidence="2" type="ORF">HCBG_01859</name>
</gene>
<dbReference type="RefSeq" id="XP_045290694.1">
    <property type="nucleotide sequence ID" value="XM_045428908.1"/>
</dbReference>
<dbReference type="GO" id="GO:0006749">
    <property type="term" value="P:glutathione metabolic process"/>
    <property type="evidence" value="ECO:0007669"/>
    <property type="project" value="TreeGrafter"/>
</dbReference>